<dbReference type="InterPro" id="IPR001179">
    <property type="entry name" value="PPIase_FKBP_dom"/>
</dbReference>
<dbReference type="Proteomes" id="UP000011087">
    <property type="component" value="Unassembled WGS sequence"/>
</dbReference>
<dbReference type="eggNOG" id="KOG0543">
    <property type="taxonomic scope" value="Eukaryota"/>
</dbReference>
<dbReference type="RefSeq" id="XP_005829563.1">
    <property type="nucleotide sequence ID" value="XM_005829506.1"/>
</dbReference>
<keyword evidence="4 5" id="KW-0413">Isomerase</keyword>
<dbReference type="Pfam" id="PF00254">
    <property type="entry name" value="FKBP_C"/>
    <property type="match status" value="1"/>
</dbReference>
<feature type="coiled-coil region" evidence="6">
    <location>
        <begin position="187"/>
        <end position="236"/>
    </location>
</feature>
<dbReference type="STRING" id="905079.L1J225"/>
<feature type="region of interest" description="Disordered" evidence="7">
    <location>
        <begin position="368"/>
        <end position="407"/>
    </location>
</feature>
<dbReference type="EnsemblProtists" id="EKX42583">
    <property type="protein sequence ID" value="EKX42583"/>
    <property type="gene ID" value="GUITHDRAFT_175441"/>
</dbReference>
<dbReference type="EMBL" id="JH993016">
    <property type="protein sequence ID" value="EKX42583.1"/>
    <property type="molecule type" value="Genomic_DNA"/>
</dbReference>
<organism evidence="9">
    <name type="scientific">Guillardia theta (strain CCMP2712)</name>
    <name type="common">Cryptophyte</name>
    <dbReference type="NCBI Taxonomy" id="905079"/>
    <lineage>
        <taxon>Eukaryota</taxon>
        <taxon>Cryptophyceae</taxon>
        <taxon>Pyrenomonadales</taxon>
        <taxon>Geminigeraceae</taxon>
        <taxon>Guillardia</taxon>
    </lineage>
</organism>
<keyword evidence="11" id="KW-1185">Reference proteome</keyword>
<reference evidence="10" key="3">
    <citation type="submission" date="2015-06" db="UniProtKB">
        <authorList>
            <consortium name="EnsemblProtists"/>
        </authorList>
    </citation>
    <scope>IDENTIFICATION</scope>
</reference>
<dbReference type="EC" id="5.2.1.8" evidence="2 5"/>
<keyword evidence="6" id="KW-0175">Coiled coil</keyword>
<dbReference type="PANTHER" id="PTHR43811:SF32">
    <property type="entry name" value="PEPTIDYL-PROLYL CIS-TRANS ISOMERASE FKBP16-4, CHLOROPLASTIC"/>
    <property type="match status" value="1"/>
</dbReference>
<dbReference type="GeneID" id="17299098"/>
<dbReference type="PaxDb" id="55529-EKX42583"/>
<dbReference type="SMART" id="SM00454">
    <property type="entry name" value="SAM"/>
    <property type="match status" value="1"/>
</dbReference>
<evidence type="ECO:0000256" key="1">
    <source>
        <dbReference type="ARBA" id="ARBA00000971"/>
    </source>
</evidence>
<dbReference type="SUPFAM" id="SSF54534">
    <property type="entry name" value="FKBP-like"/>
    <property type="match status" value="1"/>
</dbReference>
<name>L1J225_GUITC</name>
<sequence>MSENIRWLSIFIVLLMRKDKTVHTYFQRGLFYDQWKVARDVDLDITQVLQRKKPAEKTSATTSVEDMGVDEVSSWMMSLELPVNAIEIVKKEGLNGKDVAALTVEEMETELGLSRLQAKKLMNRIQEFKKPAEVKEAASKSMELRGLQPLNARKDSNMDWNAVLDEKESATTYDSKTDAYEYEQASGTITEKEAKKLRKQIRDLKRQKKVSEGDTKQAIKLEIAKLEALLSQSESEKLNQYQNLTEDGGVRMRVISEGKGYQPEKWARVEVHFTGKVQGGEIFHNTRTGGYPVKFIVGAKQVIPGLDVGIKAMKAGGRADFIFSPEYGYGSKGRKPVDDEPEVLPGSWLEYNVELMAFEAKPLGFPLSSAADNRPSGQGAPDTQEDFPALPSRDRNQPTGVAGTSNTGKVMQGWANVVKNSAAKANETVVKEQVHKRSHSSVFFASVDYIKLKAFRSLGTPASVYHGGGENHQTPLTPGKSPRKLQDLDMHAALLNMDSLSLDGTEATEEEIVDSDPELAALAAGRSTTTKFNLARAAGLTKPNEGGESDDS</sequence>
<reference evidence="11" key="2">
    <citation type="submission" date="2012-11" db="EMBL/GenBank/DDBJ databases">
        <authorList>
            <person name="Kuo A."/>
            <person name="Curtis B.A."/>
            <person name="Tanifuji G."/>
            <person name="Burki F."/>
            <person name="Gruber A."/>
            <person name="Irimia M."/>
            <person name="Maruyama S."/>
            <person name="Arias M.C."/>
            <person name="Ball S.G."/>
            <person name="Gile G.H."/>
            <person name="Hirakawa Y."/>
            <person name="Hopkins J.F."/>
            <person name="Rensing S.A."/>
            <person name="Schmutz J."/>
            <person name="Symeonidi A."/>
            <person name="Elias M."/>
            <person name="Eveleigh R.J."/>
            <person name="Herman E.K."/>
            <person name="Klute M.J."/>
            <person name="Nakayama T."/>
            <person name="Obornik M."/>
            <person name="Reyes-Prieto A."/>
            <person name="Armbrust E.V."/>
            <person name="Aves S.J."/>
            <person name="Beiko R.G."/>
            <person name="Coutinho P."/>
            <person name="Dacks J.B."/>
            <person name="Durnford D.G."/>
            <person name="Fast N.M."/>
            <person name="Green B.R."/>
            <person name="Grisdale C."/>
            <person name="Hempe F."/>
            <person name="Henrissat B."/>
            <person name="Hoppner M.P."/>
            <person name="Ishida K.-I."/>
            <person name="Kim E."/>
            <person name="Koreny L."/>
            <person name="Kroth P.G."/>
            <person name="Liu Y."/>
            <person name="Malik S.-B."/>
            <person name="Maier U.G."/>
            <person name="McRose D."/>
            <person name="Mock T."/>
            <person name="Neilson J.A."/>
            <person name="Onodera N.T."/>
            <person name="Poole A.M."/>
            <person name="Pritham E.J."/>
            <person name="Richards T.A."/>
            <person name="Rocap G."/>
            <person name="Roy S.W."/>
            <person name="Sarai C."/>
            <person name="Schaack S."/>
            <person name="Shirato S."/>
            <person name="Slamovits C.H."/>
            <person name="Spencer D.F."/>
            <person name="Suzuki S."/>
            <person name="Worden A.Z."/>
            <person name="Zauner S."/>
            <person name="Barry K."/>
            <person name="Bell C."/>
            <person name="Bharti A.K."/>
            <person name="Crow J.A."/>
            <person name="Grimwood J."/>
            <person name="Kramer R."/>
            <person name="Lindquist E."/>
            <person name="Lucas S."/>
            <person name="Salamov A."/>
            <person name="McFadden G.I."/>
            <person name="Lane C.E."/>
            <person name="Keeling P.J."/>
            <person name="Gray M.W."/>
            <person name="Grigoriev I.V."/>
            <person name="Archibald J.M."/>
        </authorList>
    </citation>
    <scope>NUCLEOTIDE SEQUENCE</scope>
    <source>
        <strain evidence="11">CCMP2712</strain>
    </source>
</reference>
<dbReference type="Gene3D" id="1.10.150.50">
    <property type="entry name" value="Transcription Factor, Ets-1"/>
    <property type="match status" value="1"/>
</dbReference>
<dbReference type="KEGG" id="gtt:GUITHDRAFT_175441"/>
<evidence type="ECO:0000256" key="2">
    <source>
        <dbReference type="ARBA" id="ARBA00013194"/>
    </source>
</evidence>
<protein>
    <recommendedName>
        <fullName evidence="2 5">peptidylprolyl isomerase</fullName>
        <ecNumber evidence="2 5">5.2.1.8</ecNumber>
    </recommendedName>
</protein>
<dbReference type="PROSITE" id="PS50059">
    <property type="entry name" value="FKBP_PPIASE"/>
    <property type="match status" value="1"/>
</dbReference>
<proteinExistence type="predicted"/>
<dbReference type="CDD" id="cd09487">
    <property type="entry name" value="SAM_superfamily"/>
    <property type="match status" value="1"/>
</dbReference>
<dbReference type="OrthoDB" id="8116123at2759"/>
<evidence type="ECO:0000256" key="5">
    <source>
        <dbReference type="PROSITE-ProRule" id="PRU00277"/>
    </source>
</evidence>
<feature type="domain" description="PPIase FKBP-type" evidence="8">
    <location>
        <begin position="266"/>
        <end position="359"/>
    </location>
</feature>
<evidence type="ECO:0000256" key="4">
    <source>
        <dbReference type="ARBA" id="ARBA00023235"/>
    </source>
</evidence>
<dbReference type="SUPFAM" id="SSF47769">
    <property type="entry name" value="SAM/Pointed domain"/>
    <property type="match status" value="1"/>
</dbReference>
<dbReference type="InterPro" id="IPR046357">
    <property type="entry name" value="PPIase_dom_sf"/>
</dbReference>
<comment type="catalytic activity">
    <reaction evidence="1 5">
        <text>[protein]-peptidylproline (omega=180) = [protein]-peptidylproline (omega=0)</text>
        <dbReference type="Rhea" id="RHEA:16237"/>
        <dbReference type="Rhea" id="RHEA-COMP:10747"/>
        <dbReference type="Rhea" id="RHEA-COMP:10748"/>
        <dbReference type="ChEBI" id="CHEBI:83833"/>
        <dbReference type="ChEBI" id="CHEBI:83834"/>
        <dbReference type="EC" id="5.2.1.8"/>
    </reaction>
</comment>
<gene>
    <name evidence="9" type="ORF">GUITHDRAFT_175441</name>
</gene>
<evidence type="ECO:0000256" key="7">
    <source>
        <dbReference type="SAM" id="MobiDB-lite"/>
    </source>
</evidence>
<reference evidence="9 11" key="1">
    <citation type="journal article" date="2012" name="Nature">
        <title>Algal genomes reveal evolutionary mosaicism and the fate of nucleomorphs.</title>
        <authorList>
            <consortium name="DOE Joint Genome Institute"/>
            <person name="Curtis B.A."/>
            <person name="Tanifuji G."/>
            <person name="Burki F."/>
            <person name="Gruber A."/>
            <person name="Irimia M."/>
            <person name="Maruyama S."/>
            <person name="Arias M.C."/>
            <person name="Ball S.G."/>
            <person name="Gile G.H."/>
            <person name="Hirakawa Y."/>
            <person name="Hopkins J.F."/>
            <person name="Kuo A."/>
            <person name="Rensing S.A."/>
            <person name="Schmutz J."/>
            <person name="Symeonidi A."/>
            <person name="Elias M."/>
            <person name="Eveleigh R.J."/>
            <person name="Herman E.K."/>
            <person name="Klute M.J."/>
            <person name="Nakayama T."/>
            <person name="Obornik M."/>
            <person name="Reyes-Prieto A."/>
            <person name="Armbrust E.V."/>
            <person name="Aves S.J."/>
            <person name="Beiko R.G."/>
            <person name="Coutinho P."/>
            <person name="Dacks J.B."/>
            <person name="Durnford D.G."/>
            <person name="Fast N.M."/>
            <person name="Green B.R."/>
            <person name="Grisdale C.J."/>
            <person name="Hempel F."/>
            <person name="Henrissat B."/>
            <person name="Hoppner M.P."/>
            <person name="Ishida K."/>
            <person name="Kim E."/>
            <person name="Koreny L."/>
            <person name="Kroth P.G."/>
            <person name="Liu Y."/>
            <person name="Malik S.B."/>
            <person name="Maier U.G."/>
            <person name="McRose D."/>
            <person name="Mock T."/>
            <person name="Neilson J.A."/>
            <person name="Onodera N.T."/>
            <person name="Poole A.M."/>
            <person name="Pritham E.J."/>
            <person name="Richards T.A."/>
            <person name="Rocap G."/>
            <person name="Roy S.W."/>
            <person name="Sarai C."/>
            <person name="Schaack S."/>
            <person name="Shirato S."/>
            <person name="Slamovits C.H."/>
            <person name="Spencer D.F."/>
            <person name="Suzuki S."/>
            <person name="Worden A.Z."/>
            <person name="Zauner S."/>
            <person name="Barry K."/>
            <person name="Bell C."/>
            <person name="Bharti A.K."/>
            <person name="Crow J.A."/>
            <person name="Grimwood J."/>
            <person name="Kramer R."/>
            <person name="Lindquist E."/>
            <person name="Lucas S."/>
            <person name="Salamov A."/>
            <person name="McFadden G.I."/>
            <person name="Lane C.E."/>
            <person name="Keeling P.J."/>
            <person name="Gray M.W."/>
            <person name="Grigoriev I.V."/>
            <person name="Archibald J.M."/>
        </authorList>
    </citation>
    <scope>NUCLEOTIDE SEQUENCE</scope>
    <source>
        <strain evidence="9 11">CCMP2712</strain>
    </source>
</reference>
<dbReference type="InterPro" id="IPR001660">
    <property type="entry name" value="SAM"/>
</dbReference>
<dbReference type="AlphaFoldDB" id="L1J225"/>
<dbReference type="InterPro" id="IPR013761">
    <property type="entry name" value="SAM/pointed_sf"/>
</dbReference>
<evidence type="ECO:0000256" key="3">
    <source>
        <dbReference type="ARBA" id="ARBA00023110"/>
    </source>
</evidence>
<evidence type="ECO:0000256" key="6">
    <source>
        <dbReference type="SAM" id="Coils"/>
    </source>
</evidence>
<evidence type="ECO:0000313" key="10">
    <source>
        <dbReference type="EnsemblProtists" id="EKX42583"/>
    </source>
</evidence>
<dbReference type="Gene3D" id="3.10.50.40">
    <property type="match status" value="1"/>
</dbReference>
<dbReference type="HOGENOM" id="CLU_493877_0_0_1"/>
<evidence type="ECO:0000313" key="9">
    <source>
        <dbReference type="EMBL" id="EKX42583.1"/>
    </source>
</evidence>
<dbReference type="GO" id="GO:0003755">
    <property type="term" value="F:peptidyl-prolyl cis-trans isomerase activity"/>
    <property type="evidence" value="ECO:0007669"/>
    <property type="project" value="UniProtKB-KW"/>
</dbReference>
<accession>L1J225</accession>
<dbReference type="PANTHER" id="PTHR43811">
    <property type="entry name" value="FKBP-TYPE PEPTIDYL-PROLYL CIS-TRANS ISOMERASE FKPA"/>
    <property type="match status" value="1"/>
</dbReference>
<evidence type="ECO:0000259" key="8">
    <source>
        <dbReference type="PROSITE" id="PS50059"/>
    </source>
</evidence>
<keyword evidence="3 5" id="KW-0697">Rotamase</keyword>
<feature type="compositionally biased region" description="Polar residues" evidence="7">
    <location>
        <begin position="397"/>
        <end position="407"/>
    </location>
</feature>
<evidence type="ECO:0000313" key="11">
    <source>
        <dbReference type="Proteomes" id="UP000011087"/>
    </source>
</evidence>